<protein>
    <submittedName>
        <fullName evidence="2">Uncharacterized protein</fullName>
    </submittedName>
</protein>
<gene>
    <name evidence="2" type="ORF">SAMN05216267_102311</name>
</gene>
<dbReference type="EMBL" id="FODD01000023">
    <property type="protein sequence ID" value="SEO31478.1"/>
    <property type="molecule type" value="Genomic_DNA"/>
</dbReference>
<feature type="region of interest" description="Disordered" evidence="1">
    <location>
        <begin position="64"/>
        <end position="92"/>
    </location>
</feature>
<dbReference type="AlphaFoldDB" id="A0A1H8NQ33"/>
<keyword evidence="3" id="KW-1185">Reference proteome</keyword>
<sequence length="215" mass="21889">MGKGLGAAGRRAVTGSDPATGRVRASAAVCASLVAAGLAVPHGRGGHHSHYLTTEGRRLRAELAASGAPPDAAQPVPSPTTGSFTADDGTGRLPPVDPARRAAEVASAWEGLLQIRSVLADGESALPAPWERERVVHAVALALEAAGCPPARAGSPGYRVTASAHPDTAEIAWSAASPADALARCAELLAARGWQSTRHRTRAGDPFLLTSPAKR</sequence>
<evidence type="ECO:0000256" key="1">
    <source>
        <dbReference type="SAM" id="MobiDB-lite"/>
    </source>
</evidence>
<dbReference type="RefSeq" id="WP_069467631.1">
    <property type="nucleotide sequence ID" value="NZ_FODD01000023.1"/>
</dbReference>
<dbReference type="STRING" id="310780.SAMN05216267_102311"/>
<feature type="region of interest" description="Disordered" evidence="1">
    <location>
        <begin position="1"/>
        <end position="21"/>
    </location>
</feature>
<dbReference type="Proteomes" id="UP000181951">
    <property type="component" value="Unassembled WGS sequence"/>
</dbReference>
<dbReference type="OrthoDB" id="4304577at2"/>
<evidence type="ECO:0000313" key="3">
    <source>
        <dbReference type="Proteomes" id="UP000181951"/>
    </source>
</evidence>
<reference evidence="2 3" key="1">
    <citation type="submission" date="2016-10" db="EMBL/GenBank/DDBJ databases">
        <authorList>
            <person name="de Groot N.N."/>
        </authorList>
    </citation>
    <scope>NUCLEOTIDE SEQUENCE [LARGE SCALE GENOMIC DNA]</scope>
    <source>
        <strain evidence="2 3">CGMCC 4.2026</strain>
    </source>
</reference>
<name>A0A1H8NQ33_9ACTN</name>
<proteinExistence type="predicted"/>
<organism evidence="2 3">
    <name type="scientific">Actinacidiphila rubida</name>
    <dbReference type="NCBI Taxonomy" id="310780"/>
    <lineage>
        <taxon>Bacteria</taxon>
        <taxon>Bacillati</taxon>
        <taxon>Actinomycetota</taxon>
        <taxon>Actinomycetes</taxon>
        <taxon>Kitasatosporales</taxon>
        <taxon>Streptomycetaceae</taxon>
        <taxon>Actinacidiphila</taxon>
    </lineage>
</organism>
<evidence type="ECO:0000313" key="2">
    <source>
        <dbReference type="EMBL" id="SEO31478.1"/>
    </source>
</evidence>
<accession>A0A1H8NQ33</accession>